<reference evidence="1" key="1">
    <citation type="submission" date="2022-09" db="EMBL/GenBank/DDBJ databases">
        <title>Comparative genomics and taxonomic characterization of three novel marine species of genus Reichenbachiella exhibiting antioxidant and polysaccharide degradation activities.</title>
        <authorList>
            <person name="Muhammad N."/>
            <person name="Lee Y.-J."/>
            <person name="Ko J."/>
            <person name="Kim S.-G."/>
        </authorList>
    </citation>
    <scope>NUCLEOTIDE SEQUENCE</scope>
    <source>
        <strain evidence="1">BKB1-1</strain>
    </source>
</reference>
<dbReference type="EMBL" id="CP106679">
    <property type="protein sequence ID" value="UXP33617.1"/>
    <property type="molecule type" value="Genomic_DNA"/>
</dbReference>
<sequence>MNSFYEKPGVVNTSLDLITKSMHVKWTSLSDDKAIEECCLAQVEQVKNGIQKMYLDVSDAVGVPSQARQKWFETELFPTFSKYGMKVVINILPKSAITKLASKKWVSVAAPFDFDMFDAADLKSAKELASKY</sequence>
<keyword evidence="2" id="KW-1185">Reference proteome</keyword>
<evidence type="ECO:0000313" key="2">
    <source>
        <dbReference type="Proteomes" id="UP001065174"/>
    </source>
</evidence>
<accession>A0ABY6CSX1</accession>
<proteinExistence type="predicted"/>
<name>A0ABY6CSX1_9BACT</name>
<dbReference type="RefSeq" id="WP_262311046.1">
    <property type="nucleotide sequence ID" value="NZ_CP106679.1"/>
</dbReference>
<dbReference type="Proteomes" id="UP001065174">
    <property type="component" value="Chromosome"/>
</dbReference>
<gene>
    <name evidence="1" type="ORF">N6H18_06575</name>
</gene>
<evidence type="ECO:0008006" key="3">
    <source>
        <dbReference type="Google" id="ProtNLM"/>
    </source>
</evidence>
<protein>
    <recommendedName>
        <fullName evidence="3">STAS/SEC14 domain-containing protein</fullName>
    </recommendedName>
</protein>
<organism evidence="1 2">
    <name type="scientific">Reichenbachiella agarivorans</name>
    <dbReference type="NCBI Taxonomy" id="2979464"/>
    <lineage>
        <taxon>Bacteria</taxon>
        <taxon>Pseudomonadati</taxon>
        <taxon>Bacteroidota</taxon>
        <taxon>Cytophagia</taxon>
        <taxon>Cytophagales</taxon>
        <taxon>Reichenbachiellaceae</taxon>
        <taxon>Reichenbachiella</taxon>
    </lineage>
</organism>
<evidence type="ECO:0000313" key="1">
    <source>
        <dbReference type="EMBL" id="UXP33617.1"/>
    </source>
</evidence>